<dbReference type="EMBL" id="JADIMV010000040">
    <property type="protein sequence ID" value="MBO8439433.1"/>
    <property type="molecule type" value="Genomic_DNA"/>
</dbReference>
<name>A0A940DJ21_9BACT</name>
<sequence length="195" mass="22806">MKQEKVSKTRVLIVDVARRLFAQYGKSHVTMNDIAIASGKGRRTLYTYFRNKDEVYLAVIENELDLLIDRLQVVMAKELPADRKLEEYIFVRFEAVKEAVERNGSLKADFFRNIYEVEKARRPIDVKEIRMLKQIYDDGAQKKIFTVQNTQWAAMMTLYALKGLEAPYLNHTIGTYIRDHRQNIIKVLFGGIVRQ</sequence>
<feature type="domain" description="HTH tetR-type" evidence="3">
    <location>
        <begin position="7"/>
        <end position="67"/>
    </location>
</feature>
<accession>A0A940DJ21</accession>
<dbReference type="Pfam" id="PF00440">
    <property type="entry name" value="TetR_N"/>
    <property type="match status" value="1"/>
</dbReference>
<comment type="caution">
    <text evidence="4">The sequence shown here is derived from an EMBL/GenBank/DDBJ whole genome shotgun (WGS) entry which is preliminary data.</text>
</comment>
<dbReference type="InterPro" id="IPR050624">
    <property type="entry name" value="HTH-type_Tx_Regulator"/>
</dbReference>
<dbReference type="SUPFAM" id="SSF46689">
    <property type="entry name" value="Homeodomain-like"/>
    <property type="match status" value="1"/>
</dbReference>
<dbReference type="PROSITE" id="PS50977">
    <property type="entry name" value="HTH_TETR_2"/>
    <property type="match status" value="1"/>
</dbReference>
<dbReference type="PANTHER" id="PTHR43479">
    <property type="entry name" value="ACREF/ENVCD OPERON REPRESSOR-RELATED"/>
    <property type="match status" value="1"/>
</dbReference>
<evidence type="ECO:0000256" key="2">
    <source>
        <dbReference type="PROSITE-ProRule" id="PRU00335"/>
    </source>
</evidence>
<dbReference type="Proteomes" id="UP000712007">
    <property type="component" value="Unassembled WGS sequence"/>
</dbReference>
<reference evidence="4" key="1">
    <citation type="submission" date="2020-10" db="EMBL/GenBank/DDBJ databases">
        <authorList>
            <person name="Gilroy R."/>
        </authorList>
    </citation>
    <scope>NUCLEOTIDE SEQUENCE</scope>
    <source>
        <strain evidence="4">3924</strain>
    </source>
</reference>
<feature type="DNA-binding region" description="H-T-H motif" evidence="2">
    <location>
        <begin position="30"/>
        <end position="49"/>
    </location>
</feature>
<evidence type="ECO:0000313" key="5">
    <source>
        <dbReference type="Proteomes" id="UP000712007"/>
    </source>
</evidence>
<evidence type="ECO:0000313" key="4">
    <source>
        <dbReference type="EMBL" id="MBO8439433.1"/>
    </source>
</evidence>
<dbReference type="InterPro" id="IPR009057">
    <property type="entry name" value="Homeodomain-like_sf"/>
</dbReference>
<organism evidence="4 5">
    <name type="scientific">Candidatus Aphodosoma intestinipullorum</name>
    <dbReference type="NCBI Taxonomy" id="2840674"/>
    <lineage>
        <taxon>Bacteria</taxon>
        <taxon>Pseudomonadati</taxon>
        <taxon>Bacteroidota</taxon>
        <taxon>Bacteroidia</taxon>
        <taxon>Bacteroidales</taxon>
        <taxon>Candidatus Aphodosoma</taxon>
    </lineage>
</organism>
<dbReference type="GO" id="GO:0003677">
    <property type="term" value="F:DNA binding"/>
    <property type="evidence" value="ECO:0007669"/>
    <property type="project" value="UniProtKB-UniRule"/>
</dbReference>
<evidence type="ECO:0000256" key="1">
    <source>
        <dbReference type="ARBA" id="ARBA00023125"/>
    </source>
</evidence>
<dbReference type="PANTHER" id="PTHR43479:SF11">
    <property type="entry name" value="ACREF_ENVCD OPERON REPRESSOR-RELATED"/>
    <property type="match status" value="1"/>
</dbReference>
<protein>
    <submittedName>
        <fullName evidence="4">TetR/AcrR family transcriptional regulator</fullName>
    </submittedName>
</protein>
<keyword evidence="1 2" id="KW-0238">DNA-binding</keyword>
<dbReference type="AlphaFoldDB" id="A0A940DJ21"/>
<dbReference type="InterPro" id="IPR001647">
    <property type="entry name" value="HTH_TetR"/>
</dbReference>
<dbReference type="PRINTS" id="PR00455">
    <property type="entry name" value="HTHTETR"/>
</dbReference>
<dbReference type="Gene3D" id="1.10.10.60">
    <property type="entry name" value="Homeodomain-like"/>
    <property type="match status" value="1"/>
</dbReference>
<reference evidence="4" key="2">
    <citation type="journal article" date="2021" name="PeerJ">
        <title>Extensive microbial diversity within the chicken gut microbiome revealed by metagenomics and culture.</title>
        <authorList>
            <person name="Gilroy R."/>
            <person name="Ravi A."/>
            <person name="Getino M."/>
            <person name="Pursley I."/>
            <person name="Horton D.L."/>
            <person name="Alikhan N.F."/>
            <person name="Baker D."/>
            <person name="Gharbi K."/>
            <person name="Hall N."/>
            <person name="Watson M."/>
            <person name="Adriaenssens E.M."/>
            <person name="Foster-Nyarko E."/>
            <person name="Jarju S."/>
            <person name="Secka A."/>
            <person name="Antonio M."/>
            <person name="Oren A."/>
            <person name="Chaudhuri R.R."/>
            <person name="La Ragione R."/>
            <person name="Hildebrand F."/>
            <person name="Pallen M.J."/>
        </authorList>
    </citation>
    <scope>NUCLEOTIDE SEQUENCE</scope>
    <source>
        <strain evidence="4">3924</strain>
    </source>
</reference>
<evidence type="ECO:0000259" key="3">
    <source>
        <dbReference type="PROSITE" id="PS50977"/>
    </source>
</evidence>
<dbReference type="Gene3D" id="1.10.357.10">
    <property type="entry name" value="Tetracycline Repressor, domain 2"/>
    <property type="match status" value="1"/>
</dbReference>
<proteinExistence type="predicted"/>
<gene>
    <name evidence="4" type="ORF">IAC51_02160</name>
</gene>